<name>A0A0N4Z9G6_PARTI</name>
<proteinExistence type="predicted"/>
<dbReference type="AlphaFoldDB" id="A0A0N4Z9G6"/>
<sequence>MDNTNDKTPCPRWHIEDIINENKPINKNEAIEGYNIYSHLTSFKTFGILCTYCMALSYLIGWISYTWNSEELRYVLHDKAHVKYGNMFFKCKRYVDDNYGDIPSLFNLRLLVPFPNYIMRLSVLTLIITRFFLSYGHYHGAAIKKEKIINEYKVNKNEKIKEDRIEDYSIFHTKILPIIPIIFILELLCFAMVLIVHPALDNQFIYVIFFILSILFSSIHMVLIIRSNMYKLNYSDSEKKLFTMQLIIFILYILSSPPTVIYHLSFTTEILCSPIVPWYIFILEVTMIISYFAFQMTLMHDVEDINFMFVTTPNDLYFEVHEKYQDNFFPEMYREFCEKKNIKMELKAVREYNKNVREK</sequence>
<feature type="transmembrane region" description="Helical" evidence="1">
    <location>
        <begin position="175"/>
        <end position="197"/>
    </location>
</feature>
<evidence type="ECO:0000256" key="1">
    <source>
        <dbReference type="SAM" id="Phobius"/>
    </source>
</evidence>
<dbReference type="WBParaSite" id="PTRK_0000395500.1">
    <property type="protein sequence ID" value="PTRK_0000395500.1"/>
    <property type="gene ID" value="PTRK_0000395500"/>
</dbReference>
<accession>A0A0N4Z9G6</accession>
<keyword evidence="2" id="KW-1185">Reference proteome</keyword>
<feature type="transmembrane region" description="Helical" evidence="1">
    <location>
        <begin position="117"/>
        <end position="138"/>
    </location>
</feature>
<protein>
    <submittedName>
        <fullName evidence="3">Transporter</fullName>
    </submittedName>
</protein>
<organism evidence="2 3">
    <name type="scientific">Parastrongyloides trichosuri</name>
    <name type="common">Possum-specific nematode worm</name>
    <dbReference type="NCBI Taxonomy" id="131310"/>
    <lineage>
        <taxon>Eukaryota</taxon>
        <taxon>Metazoa</taxon>
        <taxon>Ecdysozoa</taxon>
        <taxon>Nematoda</taxon>
        <taxon>Chromadorea</taxon>
        <taxon>Rhabditida</taxon>
        <taxon>Tylenchina</taxon>
        <taxon>Panagrolaimomorpha</taxon>
        <taxon>Strongyloidoidea</taxon>
        <taxon>Strongyloididae</taxon>
        <taxon>Parastrongyloides</taxon>
    </lineage>
</organism>
<feature type="transmembrane region" description="Helical" evidence="1">
    <location>
        <begin position="203"/>
        <end position="225"/>
    </location>
</feature>
<evidence type="ECO:0000313" key="2">
    <source>
        <dbReference type="Proteomes" id="UP000038045"/>
    </source>
</evidence>
<evidence type="ECO:0000313" key="3">
    <source>
        <dbReference type="WBParaSite" id="PTRK_0000395500.1"/>
    </source>
</evidence>
<feature type="transmembrane region" description="Helical" evidence="1">
    <location>
        <begin position="246"/>
        <end position="264"/>
    </location>
</feature>
<keyword evidence="1" id="KW-0472">Membrane</keyword>
<keyword evidence="1" id="KW-1133">Transmembrane helix</keyword>
<dbReference type="Proteomes" id="UP000038045">
    <property type="component" value="Unplaced"/>
</dbReference>
<feature type="transmembrane region" description="Helical" evidence="1">
    <location>
        <begin position="276"/>
        <end position="294"/>
    </location>
</feature>
<keyword evidence="1" id="KW-0812">Transmembrane</keyword>
<reference evidence="3" key="1">
    <citation type="submission" date="2017-02" db="UniProtKB">
        <authorList>
            <consortium name="WormBaseParasite"/>
        </authorList>
    </citation>
    <scope>IDENTIFICATION</scope>
</reference>
<feature type="transmembrane region" description="Helical" evidence="1">
    <location>
        <begin position="46"/>
        <end position="65"/>
    </location>
</feature>